<comment type="similarity">
    <text evidence="1 7">Belongs to the glycosyl hydrolase 5 (cellulase A) family.</text>
</comment>
<gene>
    <name evidence="9" type="ORF">L0661_01255</name>
</gene>
<keyword evidence="3" id="KW-0136">Cellulose degradation</keyword>
<name>A0A9X1TRF8_9BACT</name>
<dbReference type="GO" id="GO:0005576">
    <property type="term" value="C:extracellular region"/>
    <property type="evidence" value="ECO:0007669"/>
    <property type="project" value="TreeGrafter"/>
</dbReference>
<dbReference type="GO" id="GO:0008422">
    <property type="term" value="F:beta-glucosidase activity"/>
    <property type="evidence" value="ECO:0007669"/>
    <property type="project" value="TreeGrafter"/>
</dbReference>
<dbReference type="PANTHER" id="PTHR31297">
    <property type="entry name" value="GLUCAN ENDO-1,6-BETA-GLUCOSIDASE B"/>
    <property type="match status" value="1"/>
</dbReference>
<evidence type="ECO:0000313" key="10">
    <source>
        <dbReference type="Proteomes" id="UP001139411"/>
    </source>
</evidence>
<dbReference type="SUPFAM" id="SSF51445">
    <property type="entry name" value="(Trans)glycosidases"/>
    <property type="match status" value="1"/>
</dbReference>
<reference evidence="9" key="1">
    <citation type="submission" date="2022-01" db="EMBL/GenBank/DDBJ databases">
        <title>Novel species in genus Dyadobacter.</title>
        <authorList>
            <person name="Ma C."/>
        </authorList>
    </citation>
    <scope>NUCLEOTIDE SEQUENCE</scope>
    <source>
        <strain evidence="9">CY357</strain>
    </source>
</reference>
<dbReference type="InterPro" id="IPR017853">
    <property type="entry name" value="GH"/>
</dbReference>
<evidence type="ECO:0000256" key="3">
    <source>
        <dbReference type="ARBA" id="ARBA00023001"/>
    </source>
</evidence>
<dbReference type="Proteomes" id="UP001139411">
    <property type="component" value="Unassembled WGS sequence"/>
</dbReference>
<feature type="domain" description="Glycoside hydrolase family 5" evidence="8">
    <location>
        <begin position="37"/>
        <end position="344"/>
    </location>
</feature>
<protein>
    <submittedName>
        <fullName evidence="9">Cellulase family glycosylhydrolase</fullName>
    </submittedName>
</protein>
<accession>A0A9X1TRF8</accession>
<keyword evidence="2 7" id="KW-0378">Hydrolase</keyword>
<evidence type="ECO:0000256" key="4">
    <source>
        <dbReference type="ARBA" id="ARBA00023277"/>
    </source>
</evidence>
<evidence type="ECO:0000256" key="5">
    <source>
        <dbReference type="ARBA" id="ARBA00023295"/>
    </source>
</evidence>
<evidence type="ECO:0000256" key="6">
    <source>
        <dbReference type="ARBA" id="ARBA00023326"/>
    </source>
</evidence>
<evidence type="ECO:0000256" key="7">
    <source>
        <dbReference type="RuleBase" id="RU361153"/>
    </source>
</evidence>
<keyword evidence="6" id="KW-0624">Polysaccharide degradation</keyword>
<evidence type="ECO:0000259" key="8">
    <source>
        <dbReference type="Pfam" id="PF00150"/>
    </source>
</evidence>
<dbReference type="PANTHER" id="PTHR31297:SF41">
    <property type="entry name" value="ENDOGLUCANASE, PUTATIVE (AFU_ORTHOLOGUE AFUA_5G01830)-RELATED"/>
    <property type="match status" value="1"/>
</dbReference>
<evidence type="ECO:0000313" key="9">
    <source>
        <dbReference type="EMBL" id="MCF2496915.1"/>
    </source>
</evidence>
<sequence>MHRRTFIKNTAVSVAAGAAVSSGFSFKTQNAKNKLPKWKGFNLLDFFSPDPASSRKPTTEEQFKWMSDWGFDFVRIPMAYPAYVKFDRSRNITPEEVYQIDEQAVERIDKLVTTAHKYNIHVSLNLHRAPGYCVNAGFHEPYNLWTDQKALDAFCFHWNMWAKRYKNVSNKKISFDLLNEPSMREDMNDQHSKRSSVPGAVYRKLAIAASEAIRRENAMHLIIADGNDVGSSVIPEIADLDIAQSCRGYHPGIISHYKAPWANKDPDNLPEPKWPGQVGDKYLSRAMLESFYKPWIDMVGKGVGVHCGECGCWNKTPHAVFLAWFGDVLDILTSNGIGFSLWEFMGDFGVLDSRRDDVAYEDWHGHKLDRKLLTLMMKY</sequence>
<evidence type="ECO:0000256" key="1">
    <source>
        <dbReference type="ARBA" id="ARBA00005641"/>
    </source>
</evidence>
<dbReference type="EMBL" id="JAKFFV010000002">
    <property type="protein sequence ID" value="MCF2496915.1"/>
    <property type="molecule type" value="Genomic_DNA"/>
</dbReference>
<dbReference type="InterPro" id="IPR001547">
    <property type="entry name" value="Glyco_hydro_5"/>
</dbReference>
<dbReference type="RefSeq" id="WP_233796155.1">
    <property type="nucleotide sequence ID" value="NZ_JAKFFV010000002.1"/>
</dbReference>
<dbReference type="GO" id="GO:0009986">
    <property type="term" value="C:cell surface"/>
    <property type="evidence" value="ECO:0007669"/>
    <property type="project" value="TreeGrafter"/>
</dbReference>
<comment type="caution">
    <text evidence="9">The sequence shown here is derived from an EMBL/GenBank/DDBJ whole genome shotgun (WGS) entry which is preliminary data.</text>
</comment>
<organism evidence="9 10">
    <name type="scientific">Dyadobacter chenhuakuii</name>
    <dbReference type="NCBI Taxonomy" id="2909339"/>
    <lineage>
        <taxon>Bacteria</taxon>
        <taxon>Pseudomonadati</taxon>
        <taxon>Bacteroidota</taxon>
        <taxon>Cytophagia</taxon>
        <taxon>Cytophagales</taxon>
        <taxon>Spirosomataceae</taxon>
        <taxon>Dyadobacter</taxon>
    </lineage>
</organism>
<evidence type="ECO:0000256" key="2">
    <source>
        <dbReference type="ARBA" id="ARBA00022801"/>
    </source>
</evidence>
<dbReference type="GO" id="GO:0030245">
    <property type="term" value="P:cellulose catabolic process"/>
    <property type="evidence" value="ECO:0007669"/>
    <property type="project" value="UniProtKB-KW"/>
</dbReference>
<dbReference type="Pfam" id="PF00150">
    <property type="entry name" value="Cellulase"/>
    <property type="match status" value="1"/>
</dbReference>
<dbReference type="AlphaFoldDB" id="A0A9X1TRF8"/>
<keyword evidence="5 7" id="KW-0326">Glycosidase</keyword>
<proteinExistence type="inferred from homology"/>
<dbReference type="InterPro" id="IPR050386">
    <property type="entry name" value="Glycosyl_hydrolase_5"/>
</dbReference>
<keyword evidence="4" id="KW-0119">Carbohydrate metabolism</keyword>
<dbReference type="Gene3D" id="3.20.20.80">
    <property type="entry name" value="Glycosidases"/>
    <property type="match status" value="1"/>
</dbReference>